<dbReference type="GO" id="GO:0005829">
    <property type="term" value="C:cytosol"/>
    <property type="evidence" value="ECO:0007669"/>
    <property type="project" value="TreeGrafter"/>
</dbReference>
<dbReference type="GO" id="GO:0035999">
    <property type="term" value="P:tetrahydrofolate interconversion"/>
    <property type="evidence" value="ECO:0007669"/>
    <property type="project" value="UniProtKB-UniPathway"/>
</dbReference>
<dbReference type="EMBL" id="KV454012">
    <property type="protein sequence ID" value="ODV97412.1"/>
    <property type="molecule type" value="Genomic_DNA"/>
</dbReference>
<keyword evidence="11" id="KW-1185">Reference proteome</keyword>
<evidence type="ECO:0000256" key="3">
    <source>
        <dbReference type="ARBA" id="ARBA00006743"/>
    </source>
</evidence>
<dbReference type="Gene3D" id="3.20.20.220">
    <property type="match status" value="1"/>
</dbReference>
<accession>A0A1E4U086</accession>
<keyword evidence="7" id="KW-0560">Oxidoreductase</keyword>
<dbReference type="InterPro" id="IPR003171">
    <property type="entry name" value="Mehydrof_redctse-like"/>
</dbReference>
<proteinExistence type="inferred from homology"/>
<dbReference type="CDD" id="cd00537">
    <property type="entry name" value="MTHFR"/>
    <property type="match status" value="1"/>
</dbReference>
<dbReference type="InterPro" id="IPR004621">
    <property type="entry name" value="Fadh2_euk"/>
</dbReference>
<evidence type="ECO:0000256" key="1">
    <source>
        <dbReference type="ARBA" id="ARBA00001974"/>
    </source>
</evidence>
<dbReference type="OrthoDB" id="16284at2759"/>
<comment type="similarity">
    <text evidence="3">Belongs to the methylenetetrahydrofolate reductase family.</text>
</comment>
<evidence type="ECO:0000256" key="5">
    <source>
        <dbReference type="ARBA" id="ARBA00022827"/>
    </source>
</evidence>
<comment type="cofactor">
    <cofactor evidence="1">
        <name>FAD</name>
        <dbReference type="ChEBI" id="CHEBI:57692"/>
    </cofactor>
</comment>
<dbReference type="PANTHER" id="PTHR45754">
    <property type="entry name" value="METHYLENETETRAHYDROFOLATE REDUCTASE"/>
    <property type="match status" value="1"/>
</dbReference>
<sequence length="599" mass="68337">MKITEKLNKAHDVSNAPPATFSFEFFVPKTSQGVQNLYSRMDRMYQLNPQFIDITWNAGGVLSNLTTEMVNTSQSVLGLETCMHLTCTNMSLEVIDNALKSAYDSGCQNILALRGDPPIDGSESTGTFKYSKDLIKYIKTKYGDHFNIGVAAYPEGHAEEGDADKLIDFLKEKQDCGGDFIVTQMFYNADIFIEWCKKIRAKGITLPIIPGIMPIATYASFMRRAKWCEINVPENFLKELELIKDDDAKVRLKGCELVSNMCLKLLKSGYVNHLHFYTMNLEKSTIMVLEYLNLIQPNLDINSNKLTPWRKSLNPTRSNETVRPIFWANRKFSYIERTNNWDEFPNGRWGDSRSPAFGEVDLFHNGLIRHSAKKTLELWGRPTKEEQLSDIFIKYLKGEIKSLPWSDDPISPETNPIVNELIDIIKKGYYSINSQPCINGLPSSDKINGWGPKNGYVYQKMYLEFLCPASKAPELLRKIDSINSEFQTGNCLTYYAVNSRGELSTNSKEDDINAVTWGVFPGSEVLQPTIVEKISFLAWKDEVFKIINEWQGLYNSDSKEDAEVRELLSKLHDEFYLVNIVDNRYADGKSNDRIFGLFD</sequence>
<dbReference type="NCBIfam" id="TIGR00677">
    <property type="entry name" value="fadh2_euk"/>
    <property type="match status" value="1"/>
</dbReference>
<organism evidence="10 11">
    <name type="scientific">Pachysolen tannophilus NRRL Y-2460</name>
    <dbReference type="NCBI Taxonomy" id="669874"/>
    <lineage>
        <taxon>Eukaryota</taxon>
        <taxon>Fungi</taxon>
        <taxon>Dikarya</taxon>
        <taxon>Ascomycota</taxon>
        <taxon>Saccharomycotina</taxon>
        <taxon>Pichiomycetes</taxon>
        <taxon>Pachysolenaceae</taxon>
        <taxon>Pachysolen</taxon>
    </lineage>
</organism>
<evidence type="ECO:0000256" key="2">
    <source>
        <dbReference type="ARBA" id="ARBA00004777"/>
    </source>
</evidence>
<evidence type="ECO:0000313" key="11">
    <source>
        <dbReference type="Proteomes" id="UP000094236"/>
    </source>
</evidence>
<evidence type="ECO:0000256" key="4">
    <source>
        <dbReference type="ARBA" id="ARBA00022630"/>
    </source>
</evidence>
<comment type="pathway">
    <text evidence="2 8">One-carbon metabolism; tetrahydrofolate interconversion.</text>
</comment>
<dbReference type="AlphaFoldDB" id="A0A1E4U086"/>
<dbReference type="GO" id="GO:0004489">
    <property type="term" value="F:methylenetetrahydrofolate reductase [NAD(P)H] activity"/>
    <property type="evidence" value="ECO:0007669"/>
    <property type="project" value="EnsemblFungi"/>
</dbReference>
<feature type="domain" description="MTHFR SAM-binding regulatory" evidence="9">
    <location>
        <begin position="307"/>
        <end position="586"/>
    </location>
</feature>
<dbReference type="Proteomes" id="UP000094236">
    <property type="component" value="Unassembled WGS sequence"/>
</dbReference>
<dbReference type="GO" id="GO:0071949">
    <property type="term" value="F:FAD binding"/>
    <property type="evidence" value="ECO:0007669"/>
    <property type="project" value="TreeGrafter"/>
</dbReference>
<dbReference type="Pfam" id="PF21895">
    <property type="entry name" value="MTHFR_C"/>
    <property type="match status" value="1"/>
</dbReference>
<dbReference type="GO" id="GO:0009086">
    <property type="term" value="P:methionine biosynthetic process"/>
    <property type="evidence" value="ECO:0007669"/>
    <property type="project" value="EnsemblFungi"/>
</dbReference>
<keyword evidence="4" id="KW-0285">Flavoprotein</keyword>
<dbReference type="InterPro" id="IPR053806">
    <property type="entry name" value="MTHFR_C"/>
</dbReference>
<name>A0A1E4U086_PACTA</name>
<keyword evidence="5" id="KW-0274">FAD</keyword>
<dbReference type="FunFam" id="3.20.20.220:FF:000002">
    <property type="entry name" value="Methylenetetrahydrofolate reductase"/>
    <property type="match status" value="1"/>
</dbReference>
<evidence type="ECO:0000259" key="9">
    <source>
        <dbReference type="Pfam" id="PF21895"/>
    </source>
</evidence>
<dbReference type="InterPro" id="IPR029041">
    <property type="entry name" value="FAD-linked_oxidoreductase-like"/>
</dbReference>
<reference evidence="11" key="1">
    <citation type="submission" date="2016-05" db="EMBL/GenBank/DDBJ databases">
        <title>Comparative genomics of biotechnologically important yeasts.</title>
        <authorList>
            <consortium name="DOE Joint Genome Institute"/>
            <person name="Riley R."/>
            <person name="Haridas S."/>
            <person name="Wolfe K.H."/>
            <person name="Lopes M.R."/>
            <person name="Hittinger C.T."/>
            <person name="Goker M."/>
            <person name="Salamov A."/>
            <person name="Wisecaver J."/>
            <person name="Long T.M."/>
            <person name="Aerts A.L."/>
            <person name="Barry K."/>
            <person name="Choi C."/>
            <person name="Clum A."/>
            <person name="Coughlan A.Y."/>
            <person name="Deshpande S."/>
            <person name="Douglass A.P."/>
            <person name="Hanson S.J."/>
            <person name="Klenk H.-P."/>
            <person name="Labutti K."/>
            <person name="Lapidus A."/>
            <person name="Lindquist E."/>
            <person name="Lipzen A."/>
            <person name="Meier-Kolthoff J.P."/>
            <person name="Ohm R.A."/>
            <person name="Otillar R.P."/>
            <person name="Pangilinan J."/>
            <person name="Peng Y."/>
            <person name="Rokas A."/>
            <person name="Rosa C.A."/>
            <person name="Scheuner C."/>
            <person name="Sibirny A.A."/>
            <person name="Slot J.C."/>
            <person name="Stielow J.B."/>
            <person name="Sun H."/>
            <person name="Kurtzman C.P."/>
            <person name="Blackwell M."/>
            <person name="Grigoriev I.V."/>
            <person name="Jeffries T.W."/>
        </authorList>
    </citation>
    <scope>NUCLEOTIDE SEQUENCE [LARGE SCALE GENOMIC DNA]</scope>
    <source>
        <strain evidence="11">NRRL Y-2460</strain>
    </source>
</reference>
<keyword evidence="6" id="KW-0521">NADP</keyword>
<evidence type="ECO:0000256" key="8">
    <source>
        <dbReference type="RuleBase" id="RU004254"/>
    </source>
</evidence>
<evidence type="ECO:0000256" key="6">
    <source>
        <dbReference type="ARBA" id="ARBA00022857"/>
    </source>
</evidence>
<dbReference type="STRING" id="669874.A0A1E4U086"/>
<dbReference type="PANTHER" id="PTHR45754:SF3">
    <property type="entry name" value="METHYLENETETRAHYDROFOLATE REDUCTASE (NADPH)"/>
    <property type="match status" value="1"/>
</dbReference>
<evidence type="ECO:0000313" key="10">
    <source>
        <dbReference type="EMBL" id="ODV97412.1"/>
    </source>
</evidence>
<dbReference type="SUPFAM" id="SSF51730">
    <property type="entry name" value="FAD-linked oxidoreductase"/>
    <property type="match status" value="1"/>
</dbReference>
<evidence type="ECO:0000256" key="7">
    <source>
        <dbReference type="ARBA" id="ARBA00023002"/>
    </source>
</evidence>
<protein>
    <recommendedName>
        <fullName evidence="9">MTHFR SAM-binding regulatory domain-containing protein</fullName>
    </recommendedName>
</protein>
<dbReference type="Pfam" id="PF02219">
    <property type="entry name" value="MTHFR"/>
    <property type="match status" value="1"/>
</dbReference>
<dbReference type="UniPathway" id="UPA00193"/>
<gene>
    <name evidence="10" type="ORF">PACTADRAFT_38758</name>
</gene>